<dbReference type="CDD" id="cd04623">
    <property type="entry name" value="CBS_pair_bac_euk"/>
    <property type="match status" value="1"/>
</dbReference>
<dbReference type="PANTHER" id="PTHR43080">
    <property type="entry name" value="CBS DOMAIN-CONTAINING PROTEIN CBSX3, MITOCHONDRIAL"/>
    <property type="match status" value="1"/>
</dbReference>
<comment type="caution">
    <text evidence="4">The sequence shown here is derived from an EMBL/GenBank/DDBJ whole genome shotgun (WGS) entry which is preliminary data.</text>
</comment>
<dbReference type="PANTHER" id="PTHR43080:SF2">
    <property type="entry name" value="CBS DOMAIN-CONTAINING PROTEIN"/>
    <property type="match status" value="1"/>
</dbReference>
<dbReference type="SMART" id="SM00116">
    <property type="entry name" value="CBS"/>
    <property type="match status" value="2"/>
</dbReference>
<evidence type="ECO:0000313" key="4">
    <source>
        <dbReference type="EMBL" id="TXC72022.1"/>
    </source>
</evidence>
<dbReference type="EMBL" id="VOQR01000001">
    <property type="protein sequence ID" value="TXC72022.1"/>
    <property type="molecule type" value="Genomic_DNA"/>
</dbReference>
<evidence type="ECO:0000256" key="2">
    <source>
        <dbReference type="PROSITE-ProRule" id="PRU00703"/>
    </source>
</evidence>
<evidence type="ECO:0000313" key="5">
    <source>
        <dbReference type="Proteomes" id="UP000321250"/>
    </source>
</evidence>
<feature type="domain" description="CBS" evidence="3">
    <location>
        <begin position="75"/>
        <end position="130"/>
    </location>
</feature>
<reference evidence="4 5" key="1">
    <citation type="journal article" date="2013" name="Antonie Van Leeuwenhoek">
        <title>Sphingomonas ginsenosidivorax sp. nov., with the ability to transform ginsenosides.</title>
        <authorList>
            <person name="Jin X.F."/>
            <person name="Kim J.K."/>
            <person name="Liu Q.M."/>
            <person name="Kang M.S."/>
            <person name="He D."/>
            <person name="Jin F.X."/>
            <person name="Kim S.C."/>
            <person name="Im W.T."/>
        </authorList>
    </citation>
    <scope>NUCLEOTIDE SEQUENCE [LARGE SCALE GENOMIC DNA]</scope>
    <source>
        <strain evidence="4 5">KHI67</strain>
    </source>
</reference>
<keyword evidence="5" id="KW-1185">Reference proteome</keyword>
<accession>A0A5C6UGV0</accession>
<protein>
    <submittedName>
        <fullName evidence="4">CBS domain-containing protein</fullName>
    </submittedName>
</protein>
<dbReference type="OrthoDB" id="9807125at2"/>
<feature type="domain" description="CBS" evidence="3">
    <location>
        <begin position="8"/>
        <end position="69"/>
    </location>
</feature>
<dbReference type="AlphaFoldDB" id="A0A5C6UGV0"/>
<organism evidence="4 5">
    <name type="scientific">Sphingomonas ginsenosidivorax</name>
    <dbReference type="NCBI Taxonomy" id="862135"/>
    <lineage>
        <taxon>Bacteria</taxon>
        <taxon>Pseudomonadati</taxon>
        <taxon>Pseudomonadota</taxon>
        <taxon>Alphaproteobacteria</taxon>
        <taxon>Sphingomonadales</taxon>
        <taxon>Sphingomonadaceae</taxon>
        <taxon>Sphingomonas</taxon>
    </lineage>
</organism>
<dbReference type="RefSeq" id="WP_147083300.1">
    <property type="nucleotide sequence ID" value="NZ_VOQR01000001.1"/>
</dbReference>
<evidence type="ECO:0000256" key="1">
    <source>
        <dbReference type="ARBA" id="ARBA00023122"/>
    </source>
</evidence>
<gene>
    <name evidence="4" type="ORF">FSB78_14495</name>
</gene>
<dbReference type="InterPro" id="IPR046342">
    <property type="entry name" value="CBS_dom_sf"/>
</dbReference>
<keyword evidence="1 2" id="KW-0129">CBS domain</keyword>
<evidence type="ECO:0000259" key="3">
    <source>
        <dbReference type="PROSITE" id="PS51371"/>
    </source>
</evidence>
<dbReference type="InterPro" id="IPR051257">
    <property type="entry name" value="Diverse_CBS-Domain"/>
</dbReference>
<proteinExistence type="predicted"/>
<dbReference type="Gene3D" id="3.10.580.10">
    <property type="entry name" value="CBS-domain"/>
    <property type="match status" value="1"/>
</dbReference>
<dbReference type="Proteomes" id="UP000321250">
    <property type="component" value="Unassembled WGS sequence"/>
</dbReference>
<dbReference type="InterPro" id="IPR044725">
    <property type="entry name" value="CBSX3_CBS_dom"/>
</dbReference>
<dbReference type="SUPFAM" id="SSF54631">
    <property type="entry name" value="CBS-domain pair"/>
    <property type="match status" value="1"/>
</dbReference>
<dbReference type="Pfam" id="PF00571">
    <property type="entry name" value="CBS"/>
    <property type="match status" value="2"/>
</dbReference>
<name>A0A5C6UGV0_9SPHN</name>
<dbReference type="PROSITE" id="PS51371">
    <property type="entry name" value="CBS"/>
    <property type="match status" value="2"/>
</dbReference>
<dbReference type="InterPro" id="IPR000644">
    <property type="entry name" value="CBS_dom"/>
</dbReference>
<sequence length="142" mass="15186">MTIAAILQTKSDAIWSLAPDDTLAQAVALLAERRIGAAPVVEDGRVIGIFSERDVIHRLGADGAAALDLRVRDAMTAPVRAVGANEPVIGALSLMTQQRIRHLPILDGDTLIGFVSIGDLVKYRIDRIEADAAAMRDYIQSA</sequence>